<name>A0A1F7WK16_9BACT</name>
<sequence>MTDQYNREILGTEFEGKSFRRKVSPDLPHLQERQVRIASGYSERTGGDVFLAANEVATPSDLVHAPLSRAEELDIANVTDGPSLSTVRKRGASTPGIDINAEYRSRGGDPEYRPKKTGGFFLESSAQEVFEERQRKIRERGRQQTYDY</sequence>
<feature type="compositionally biased region" description="Basic and acidic residues" evidence="1">
    <location>
        <begin position="101"/>
        <end position="114"/>
    </location>
</feature>
<feature type="region of interest" description="Disordered" evidence="1">
    <location>
        <begin position="98"/>
        <end position="118"/>
    </location>
</feature>
<comment type="caution">
    <text evidence="2">The sequence shown here is derived from an EMBL/GenBank/DDBJ whole genome shotgun (WGS) entry which is preliminary data.</text>
</comment>
<dbReference type="AlphaFoldDB" id="A0A1F7WK16"/>
<evidence type="ECO:0000256" key="1">
    <source>
        <dbReference type="SAM" id="MobiDB-lite"/>
    </source>
</evidence>
<proteinExistence type="predicted"/>
<organism evidence="2 3">
    <name type="scientific">Candidatus Woesebacteria bacterium GWA1_41_8</name>
    <dbReference type="NCBI Taxonomy" id="1802471"/>
    <lineage>
        <taxon>Bacteria</taxon>
        <taxon>Candidatus Woeseibacteriota</taxon>
    </lineage>
</organism>
<reference evidence="2 3" key="1">
    <citation type="journal article" date="2016" name="Nat. Commun.">
        <title>Thousands of microbial genomes shed light on interconnected biogeochemical processes in an aquifer system.</title>
        <authorList>
            <person name="Anantharaman K."/>
            <person name="Brown C.T."/>
            <person name="Hug L.A."/>
            <person name="Sharon I."/>
            <person name="Castelle C.J."/>
            <person name="Probst A.J."/>
            <person name="Thomas B.C."/>
            <person name="Singh A."/>
            <person name="Wilkins M.J."/>
            <person name="Karaoz U."/>
            <person name="Brodie E.L."/>
            <person name="Williams K.H."/>
            <person name="Hubbard S.S."/>
            <person name="Banfield J.F."/>
        </authorList>
    </citation>
    <scope>NUCLEOTIDE SEQUENCE [LARGE SCALE GENOMIC DNA]</scope>
</reference>
<protein>
    <submittedName>
        <fullName evidence="2">Uncharacterized protein</fullName>
    </submittedName>
</protein>
<dbReference type="Proteomes" id="UP000176198">
    <property type="component" value="Unassembled WGS sequence"/>
</dbReference>
<evidence type="ECO:0000313" key="2">
    <source>
        <dbReference type="EMBL" id="OGM03172.1"/>
    </source>
</evidence>
<evidence type="ECO:0000313" key="3">
    <source>
        <dbReference type="Proteomes" id="UP000176198"/>
    </source>
</evidence>
<accession>A0A1F7WK16</accession>
<gene>
    <name evidence="2" type="ORF">A2115_00025</name>
</gene>
<dbReference type="EMBL" id="MGFJ01000004">
    <property type="protein sequence ID" value="OGM03172.1"/>
    <property type="molecule type" value="Genomic_DNA"/>
</dbReference>